<evidence type="ECO:0008006" key="5">
    <source>
        <dbReference type="Google" id="ProtNLM"/>
    </source>
</evidence>
<reference evidence="3 4" key="1">
    <citation type="submission" date="2020-02" db="EMBL/GenBank/DDBJ databases">
        <title>Aliifodinibius halophilus 2W32, complete genome.</title>
        <authorList>
            <person name="Li Y."/>
            <person name="Wu S."/>
        </authorList>
    </citation>
    <scope>NUCLEOTIDE SEQUENCE [LARGE SCALE GENOMIC DNA]</scope>
    <source>
        <strain evidence="3 4">2W32</strain>
    </source>
</reference>
<dbReference type="PANTHER" id="PTHR39081">
    <property type="entry name" value="MUT7-C DOMAIN-CONTAINING PROTEIN"/>
    <property type="match status" value="1"/>
</dbReference>
<dbReference type="Proteomes" id="UP000479132">
    <property type="component" value="Unassembled WGS sequence"/>
</dbReference>
<dbReference type="InterPro" id="IPR027798">
    <property type="entry name" value="Ub_Mut7C"/>
</dbReference>
<evidence type="ECO:0000259" key="1">
    <source>
        <dbReference type="Pfam" id="PF01927"/>
    </source>
</evidence>
<dbReference type="AlphaFoldDB" id="A0A6M1TA54"/>
<gene>
    <name evidence="3" type="ORF">G3569_02605</name>
</gene>
<sequence length="244" mass="28001">MTKQATLRPVASLKDFIKKSSNDISLLSVSFKGTPAVKDLIEAQGIPHTAIFGLKINGERKSLTYNLTGGEEITAYPFEEISKSNLSSEFISPEKFILDIHLGKLTKKLRLFGFNAILNPNFTEQDIIHISNAENRMILTRNIGLLRHGDTQQGYWVRNTDPDKQLRELFNRFELSKNINPFNRCMECNGRLVRVALAEVQEKVPPKVQQKHSLFYQCQECQKVYWQGSHFKDFKKKVDLLQSL</sequence>
<protein>
    <recommendedName>
        <fullName evidence="5">Twitching motility protein PilT</fullName>
    </recommendedName>
</protein>
<proteinExistence type="predicted"/>
<dbReference type="RefSeq" id="WP_165265788.1">
    <property type="nucleotide sequence ID" value="NZ_JAALLS010000002.1"/>
</dbReference>
<dbReference type="Pfam" id="PF14451">
    <property type="entry name" value="Ub-Mut7C"/>
    <property type="match status" value="1"/>
</dbReference>
<dbReference type="Pfam" id="PF01927">
    <property type="entry name" value="Mut7-C"/>
    <property type="match status" value="1"/>
</dbReference>
<feature type="domain" description="Ubiquitin Mut7-C" evidence="2">
    <location>
        <begin position="4"/>
        <end position="80"/>
    </location>
</feature>
<organism evidence="3 4">
    <name type="scientific">Fodinibius halophilus</name>
    <dbReference type="NCBI Taxonomy" id="1736908"/>
    <lineage>
        <taxon>Bacteria</taxon>
        <taxon>Pseudomonadati</taxon>
        <taxon>Balneolota</taxon>
        <taxon>Balneolia</taxon>
        <taxon>Balneolales</taxon>
        <taxon>Balneolaceae</taxon>
        <taxon>Fodinibius</taxon>
    </lineage>
</organism>
<accession>A0A6M1TA54</accession>
<keyword evidence="4" id="KW-1185">Reference proteome</keyword>
<name>A0A6M1TA54_9BACT</name>
<evidence type="ECO:0000313" key="4">
    <source>
        <dbReference type="Proteomes" id="UP000479132"/>
    </source>
</evidence>
<dbReference type="PANTHER" id="PTHR39081:SF1">
    <property type="entry name" value="MUT7-C RNASE DOMAIN-CONTAINING PROTEIN"/>
    <property type="match status" value="1"/>
</dbReference>
<feature type="domain" description="Mut7-C RNAse" evidence="1">
    <location>
        <begin position="95"/>
        <end position="237"/>
    </location>
</feature>
<dbReference type="EMBL" id="JAALLS010000002">
    <property type="protein sequence ID" value="NGP87232.1"/>
    <property type="molecule type" value="Genomic_DNA"/>
</dbReference>
<comment type="caution">
    <text evidence="3">The sequence shown here is derived from an EMBL/GenBank/DDBJ whole genome shotgun (WGS) entry which is preliminary data.</text>
</comment>
<dbReference type="InterPro" id="IPR002782">
    <property type="entry name" value="Mut7-C_RNAse_dom"/>
</dbReference>
<evidence type="ECO:0000259" key="2">
    <source>
        <dbReference type="Pfam" id="PF14451"/>
    </source>
</evidence>
<evidence type="ECO:0000313" key="3">
    <source>
        <dbReference type="EMBL" id="NGP87232.1"/>
    </source>
</evidence>